<organism evidence="1 2">
    <name type="scientific">Deinococcus ruber</name>
    <dbReference type="NCBI Taxonomy" id="1848197"/>
    <lineage>
        <taxon>Bacteria</taxon>
        <taxon>Thermotogati</taxon>
        <taxon>Deinococcota</taxon>
        <taxon>Deinococci</taxon>
        <taxon>Deinococcales</taxon>
        <taxon>Deinococcaceae</taxon>
        <taxon>Deinococcus</taxon>
    </lineage>
</organism>
<accession>A0A918C4G8</accession>
<evidence type="ECO:0000313" key="2">
    <source>
        <dbReference type="Proteomes" id="UP000603865"/>
    </source>
</evidence>
<dbReference type="EMBL" id="BMQL01000007">
    <property type="protein sequence ID" value="GGR04716.1"/>
    <property type="molecule type" value="Genomic_DNA"/>
</dbReference>
<sequence length="281" mass="30895">MAHLWLPLPAEQVLYSGLPTDYYPWTEVYSDLTAQPRFSGVLEVKQNQYQGRSVWVGGELRGSYAPSGDLNLRSLSTAAQFARGSVSLSALDPAVAQLIWLCRDADQGELPLRWPDARDLLADRRFRGVLLSETSCSFWDDGRLLAGPLPQAGERLITITPRTRVAAPAPVAPALQGVQGLQGFWSEVLRASAPKVPIQALWSQSATRLADRHACLDPFAREVWYDGQSLQLSPDVPLAELREALLDQYRAMLTQAGVALRSLPLTEARAHPLWAASGLEE</sequence>
<comment type="caution">
    <text evidence="1">The sequence shown here is derived from an EMBL/GenBank/DDBJ whole genome shotgun (WGS) entry which is preliminary data.</text>
</comment>
<dbReference type="RefSeq" id="WP_189089341.1">
    <property type="nucleotide sequence ID" value="NZ_BMQL01000007.1"/>
</dbReference>
<proteinExistence type="predicted"/>
<evidence type="ECO:0000313" key="1">
    <source>
        <dbReference type="EMBL" id="GGR04716.1"/>
    </source>
</evidence>
<reference evidence="1" key="1">
    <citation type="journal article" date="2014" name="Int. J. Syst. Evol. Microbiol.">
        <title>Complete genome sequence of Corynebacterium casei LMG S-19264T (=DSM 44701T), isolated from a smear-ripened cheese.</title>
        <authorList>
            <consortium name="US DOE Joint Genome Institute (JGI-PGF)"/>
            <person name="Walter F."/>
            <person name="Albersmeier A."/>
            <person name="Kalinowski J."/>
            <person name="Ruckert C."/>
        </authorList>
    </citation>
    <scope>NUCLEOTIDE SEQUENCE</scope>
    <source>
        <strain evidence="1">JCM 31311</strain>
    </source>
</reference>
<dbReference type="AlphaFoldDB" id="A0A918C4G8"/>
<protein>
    <submittedName>
        <fullName evidence="1">Uncharacterized protein</fullName>
    </submittedName>
</protein>
<gene>
    <name evidence="1" type="ORF">GCM10008957_17020</name>
</gene>
<name>A0A918C4G8_9DEIO</name>
<keyword evidence="2" id="KW-1185">Reference proteome</keyword>
<reference evidence="1" key="2">
    <citation type="submission" date="2020-09" db="EMBL/GenBank/DDBJ databases">
        <authorList>
            <person name="Sun Q."/>
            <person name="Ohkuma M."/>
        </authorList>
    </citation>
    <scope>NUCLEOTIDE SEQUENCE</scope>
    <source>
        <strain evidence="1">JCM 31311</strain>
    </source>
</reference>
<dbReference type="Proteomes" id="UP000603865">
    <property type="component" value="Unassembled WGS sequence"/>
</dbReference>